<dbReference type="InterPro" id="IPR011009">
    <property type="entry name" value="Kinase-like_dom_sf"/>
</dbReference>
<protein>
    <submittedName>
        <fullName evidence="2">Receptor protein kinase</fullName>
    </submittedName>
</protein>
<keyword evidence="3" id="KW-1185">Reference proteome</keyword>
<evidence type="ECO:0000313" key="3">
    <source>
        <dbReference type="Proteomes" id="UP001163823"/>
    </source>
</evidence>
<feature type="domain" description="Protein kinase" evidence="1">
    <location>
        <begin position="44"/>
        <end position="308"/>
    </location>
</feature>
<dbReference type="SUPFAM" id="SSF56112">
    <property type="entry name" value="Protein kinase-like (PK-like)"/>
    <property type="match status" value="1"/>
</dbReference>
<accession>A0AAD7KZV4</accession>
<dbReference type="KEGG" id="qsa:O6P43_029366"/>
<dbReference type="EMBL" id="JARAOO010000012">
    <property type="protein sequence ID" value="KAJ7948965.1"/>
    <property type="molecule type" value="Genomic_DNA"/>
</dbReference>
<dbReference type="Gene3D" id="3.30.200.20">
    <property type="entry name" value="Phosphorylase Kinase, domain 1"/>
    <property type="match status" value="1"/>
</dbReference>
<proteinExistence type="predicted"/>
<dbReference type="GO" id="GO:0005524">
    <property type="term" value="F:ATP binding"/>
    <property type="evidence" value="ECO:0007669"/>
    <property type="project" value="InterPro"/>
</dbReference>
<keyword evidence="2" id="KW-0418">Kinase</keyword>
<dbReference type="AlphaFoldDB" id="A0AAD7KZV4"/>
<sequence>MNKMLDLVTSNRSTNGNELQIDVKKGHKLRVLSYSSVVEATNNFSLENKLGEGGFGPVYKGKLPIGKEVAVKRFSTSSGQGLIEFKIELTLKSELQHMNLVQLLGCCVYGEEKMLIYEYMPNKSLDCFLFDSSTQSQQLDWKRQSKANTRRIVGTYGYMSPEYAMEGVFSEKSDVYSFGVLVLEIVTGRKSNSFCHEDCPLNLAGYAWELWRDGLGQELIDERISSSFNNDQMLRCIHVALLCVEENANNRLTMSNVITMLTNESAELPLPKRIAFYTGRNVSEAQTLTRESKDDSINGLSASYMYAR</sequence>
<reference evidence="2" key="1">
    <citation type="journal article" date="2023" name="Science">
        <title>Elucidation of the pathway for biosynthesis of saponin adjuvants from the soapbark tree.</title>
        <authorList>
            <person name="Reed J."/>
            <person name="Orme A."/>
            <person name="El-Demerdash A."/>
            <person name="Owen C."/>
            <person name="Martin L.B.B."/>
            <person name="Misra R.C."/>
            <person name="Kikuchi S."/>
            <person name="Rejzek M."/>
            <person name="Martin A.C."/>
            <person name="Harkess A."/>
            <person name="Leebens-Mack J."/>
            <person name="Louveau T."/>
            <person name="Stephenson M.J."/>
            <person name="Osbourn A."/>
        </authorList>
    </citation>
    <scope>NUCLEOTIDE SEQUENCE</scope>
    <source>
        <strain evidence="2">S10</strain>
    </source>
</reference>
<dbReference type="InterPro" id="IPR000719">
    <property type="entry name" value="Prot_kinase_dom"/>
</dbReference>
<dbReference type="GO" id="GO:0004672">
    <property type="term" value="F:protein kinase activity"/>
    <property type="evidence" value="ECO:0007669"/>
    <property type="project" value="InterPro"/>
</dbReference>
<name>A0AAD7KZV4_QUISA</name>
<dbReference type="InterPro" id="IPR001245">
    <property type="entry name" value="Ser-Thr/Tyr_kinase_cat_dom"/>
</dbReference>
<comment type="caution">
    <text evidence="2">The sequence shown here is derived from an EMBL/GenBank/DDBJ whole genome shotgun (WGS) entry which is preliminary data.</text>
</comment>
<dbReference type="Proteomes" id="UP001163823">
    <property type="component" value="Chromosome 12"/>
</dbReference>
<dbReference type="PANTHER" id="PTHR27006">
    <property type="entry name" value="PROMASTIGOTE SURFACE ANTIGEN PROTEIN PSA"/>
    <property type="match status" value="1"/>
</dbReference>
<dbReference type="PANTHER" id="PTHR27006:SF634">
    <property type="entry name" value="RECEPTOR-LIKE SERINE_THREONINE-PROTEIN KINASE"/>
    <property type="match status" value="1"/>
</dbReference>
<dbReference type="PROSITE" id="PS50011">
    <property type="entry name" value="PROTEIN_KINASE_DOM"/>
    <property type="match status" value="1"/>
</dbReference>
<dbReference type="FunFam" id="3.30.200.20:FF:000951">
    <property type="entry name" value="Uncharacterized protein"/>
    <property type="match status" value="1"/>
</dbReference>
<keyword evidence="2" id="KW-0675">Receptor</keyword>
<organism evidence="2 3">
    <name type="scientific">Quillaja saponaria</name>
    <name type="common">Soap bark tree</name>
    <dbReference type="NCBI Taxonomy" id="32244"/>
    <lineage>
        <taxon>Eukaryota</taxon>
        <taxon>Viridiplantae</taxon>
        <taxon>Streptophyta</taxon>
        <taxon>Embryophyta</taxon>
        <taxon>Tracheophyta</taxon>
        <taxon>Spermatophyta</taxon>
        <taxon>Magnoliopsida</taxon>
        <taxon>eudicotyledons</taxon>
        <taxon>Gunneridae</taxon>
        <taxon>Pentapetalae</taxon>
        <taxon>rosids</taxon>
        <taxon>fabids</taxon>
        <taxon>Fabales</taxon>
        <taxon>Quillajaceae</taxon>
        <taxon>Quillaja</taxon>
    </lineage>
</organism>
<evidence type="ECO:0000313" key="2">
    <source>
        <dbReference type="EMBL" id="KAJ7948965.1"/>
    </source>
</evidence>
<dbReference type="FunFam" id="1.10.510.10:FF:001722">
    <property type="entry name" value="G-type lectin S-receptor-like serine/threonine-protein kinase B120"/>
    <property type="match status" value="1"/>
</dbReference>
<keyword evidence="2" id="KW-0808">Transferase</keyword>
<gene>
    <name evidence="2" type="ORF">O6P43_029366</name>
</gene>
<evidence type="ECO:0000259" key="1">
    <source>
        <dbReference type="PROSITE" id="PS50011"/>
    </source>
</evidence>
<dbReference type="Pfam" id="PF07714">
    <property type="entry name" value="PK_Tyr_Ser-Thr"/>
    <property type="match status" value="2"/>
</dbReference>
<dbReference type="Gene3D" id="1.10.510.10">
    <property type="entry name" value="Transferase(Phosphotransferase) domain 1"/>
    <property type="match status" value="1"/>
</dbReference>